<dbReference type="InterPro" id="IPR009006">
    <property type="entry name" value="Ala_racemase/Decarboxylase_C"/>
</dbReference>
<dbReference type="RefSeq" id="WP_004436212.1">
    <property type="nucleotide sequence ID" value="NZ_AFEU01000003.1"/>
</dbReference>
<dbReference type="Proteomes" id="UP000010523">
    <property type="component" value="Unassembled WGS sequence"/>
</dbReference>
<dbReference type="InterPro" id="IPR000183">
    <property type="entry name" value="Orn/DAP/Arg_de-COase"/>
</dbReference>
<evidence type="ECO:0000313" key="5">
    <source>
        <dbReference type="EMBL" id="EIJ78043.1"/>
    </source>
</evidence>
<dbReference type="InterPro" id="IPR002433">
    <property type="entry name" value="Orn_de-COase"/>
</dbReference>
<comment type="caution">
    <text evidence="5">The sequence shown here is derived from an EMBL/GenBank/DDBJ whole genome shotgun (WGS) entry which is preliminary data.</text>
</comment>
<dbReference type="PRINTS" id="PR01179">
    <property type="entry name" value="ODADCRBXLASE"/>
</dbReference>
<dbReference type="GO" id="GO:0008836">
    <property type="term" value="F:diaminopimelate decarboxylase activity"/>
    <property type="evidence" value="ECO:0007669"/>
    <property type="project" value="TreeGrafter"/>
</dbReference>
<organism evidence="5 6">
    <name type="scientific">Bacillus methanolicus PB1</name>
    <dbReference type="NCBI Taxonomy" id="997296"/>
    <lineage>
        <taxon>Bacteria</taxon>
        <taxon>Bacillati</taxon>
        <taxon>Bacillota</taxon>
        <taxon>Bacilli</taxon>
        <taxon>Bacillales</taxon>
        <taxon>Bacillaceae</taxon>
        <taxon>Bacillus</taxon>
    </lineage>
</organism>
<sequence>MIEKIVQSLKMEREKPFCAYLYDLSKLRNHVNRLLTTLPPMCHLFYAIKANSDPTLLKALSRIVHGFEVASLGEIEKVRAVDKKIPILFSGPGKTKEEIEDAIHHNVTLLHIESIHELRLVNHIASQKGTSVSILLRVNLRNSVPNAQLKMAGVPTQFGIDETAIPHAIALAKSLPNVRLIGFHFHAMSNNVDSKTHAVFVDHCFETAKRWGVEWNIDISYLNVGGGIGINYLDIGNQFNWRDFTNRLEKVLEKNRDCSWKVLFECGRYITSSCGYYAAEVLDIKQNHGKYFCVVRGGIHHLRLPAAWKQSHPFTIVPVEKWLYPFERPKVNETAITVAGELCTPNDILARDIVVPSVRVGDILLFSYAGAYGWAISHHDFLSHPHPEHLYIESDRIASHNAGTEDIRDLEKSKPIYGDDPKDHIK</sequence>
<evidence type="ECO:0000313" key="6">
    <source>
        <dbReference type="Proteomes" id="UP000010523"/>
    </source>
</evidence>
<dbReference type="PATRIC" id="fig|997296.3.peg.2262"/>
<dbReference type="GO" id="GO:0006596">
    <property type="term" value="P:polyamine biosynthetic process"/>
    <property type="evidence" value="ECO:0007669"/>
    <property type="project" value="InterPro"/>
</dbReference>
<dbReference type="InterPro" id="IPR029066">
    <property type="entry name" value="PLP-binding_barrel"/>
</dbReference>
<dbReference type="PANTHER" id="PTHR43727:SF2">
    <property type="entry name" value="GROUP IV DECARBOXYLASE"/>
    <property type="match status" value="1"/>
</dbReference>
<dbReference type="Pfam" id="PF02784">
    <property type="entry name" value="Orn_Arg_deC_N"/>
    <property type="match status" value="1"/>
</dbReference>
<feature type="modified residue" description="N6-(pyridoxal phosphate)lysine" evidence="3">
    <location>
        <position position="49"/>
    </location>
</feature>
<dbReference type="InterPro" id="IPR022644">
    <property type="entry name" value="De-COase2_N"/>
</dbReference>
<dbReference type="AlphaFoldDB" id="I3DUX2"/>
<keyword evidence="6" id="KW-1185">Reference proteome</keyword>
<evidence type="ECO:0000256" key="3">
    <source>
        <dbReference type="PIRSR" id="PIRSR600183-50"/>
    </source>
</evidence>
<protein>
    <submittedName>
        <fullName evidence="5">Diaminopimelate decarboxylase</fullName>
    </submittedName>
</protein>
<keyword evidence="2 3" id="KW-0663">Pyridoxal phosphate</keyword>
<dbReference type="Gene3D" id="3.20.20.10">
    <property type="entry name" value="Alanine racemase"/>
    <property type="match status" value="1"/>
</dbReference>
<dbReference type="Gene3D" id="2.40.37.10">
    <property type="entry name" value="Lyase, Ornithine Decarboxylase, Chain A, domain 1"/>
    <property type="match status" value="1"/>
</dbReference>
<dbReference type="SUPFAM" id="SSF50621">
    <property type="entry name" value="Alanine racemase C-terminal domain-like"/>
    <property type="match status" value="1"/>
</dbReference>
<reference evidence="5 6" key="1">
    <citation type="journal article" date="2012" name="Appl. Environ. Microbiol.">
        <title>Genome Sequence of Thermotolerant Bacillus methanolicus: Features and Regulation Related to Methylotrophy and Production of L-Lysine and L-Glutamate from Methanol.</title>
        <authorList>
            <person name="Heggeset T.M."/>
            <person name="Krog A."/>
            <person name="Balzer S."/>
            <person name="Wentzel A."/>
            <person name="Ellingsen T.E."/>
            <person name="Brautaset T."/>
        </authorList>
    </citation>
    <scope>NUCLEOTIDE SEQUENCE [LARGE SCALE GENOMIC DNA]</scope>
    <source>
        <strain evidence="5 6">PB1</strain>
    </source>
</reference>
<dbReference type="PRINTS" id="PR01182">
    <property type="entry name" value="ORNDCRBXLASE"/>
</dbReference>
<dbReference type="GO" id="GO:0009089">
    <property type="term" value="P:lysine biosynthetic process via diaminopimelate"/>
    <property type="evidence" value="ECO:0007669"/>
    <property type="project" value="TreeGrafter"/>
</dbReference>
<feature type="domain" description="Orn/DAP/Arg decarboxylase 2 N-terminal" evidence="4">
    <location>
        <begin position="25"/>
        <end position="271"/>
    </location>
</feature>
<dbReference type="EMBL" id="AFEU01000003">
    <property type="protein sequence ID" value="EIJ78043.1"/>
    <property type="molecule type" value="Genomic_DNA"/>
</dbReference>
<dbReference type="InterPro" id="IPR022657">
    <property type="entry name" value="De-COase2_CS"/>
</dbReference>
<evidence type="ECO:0000256" key="1">
    <source>
        <dbReference type="ARBA" id="ARBA00001933"/>
    </source>
</evidence>
<proteinExistence type="predicted"/>
<comment type="cofactor">
    <cofactor evidence="1 3">
        <name>pyridoxal 5'-phosphate</name>
        <dbReference type="ChEBI" id="CHEBI:597326"/>
    </cofactor>
</comment>
<dbReference type="OrthoDB" id="9802241at2"/>
<dbReference type="PROSITE" id="PS00879">
    <property type="entry name" value="ODR_DC_2_2"/>
    <property type="match status" value="1"/>
</dbReference>
<dbReference type="PANTHER" id="PTHR43727">
    <property type="entry name" value="DIAMINOPIMELATE DECARBOXYLASE"/>
    <property type="match status" value="1"/>
</dbReference>
<dbReference type="SUPFAM" id="SSF51419">
    <property type="entry name" value="PLP-binding barrel"/>
    <property type="match status" value="1"/>
</dbReference>
<dbReference type="STRING" id="997296.PB1_10774"/>
<accession>I3DUX2</accession>
<dbReference type="CDD" id="cd06843">
    <property type="entry name" value="PLPDE_III_PvsE_like"/>
    <property type="match status" value="1"/>
</dbReference>
<evidence type="ECO:0000256" key="2">
    <source>
        <dbReference type="ARBA" id="ARBA00022898"/>
    </source>
</evidence>
<gene>
    <name evidence="5" type="ORF">PB1_10774</name>
</gene>
<evidence type="ECO:0000259" key="4">
    <source>
        <dbReference type="Pfam" id="PF02784"/>
    </source>
</evidence>
<dbReference type="eggNOG" id="COG0019">
    <property type="taxonomic scope" value="Bacteria"/>
</dbReference>
<feature type="active site" description="Proton donor" evidence="3">
    <location>
        <position position="343"/>
    </location>
</feature>
<name>I3DUX2_BACMT</name>